<accession>A0A4X2JYB1</accession>
<evidence type="ECO:0000256" key="11">
    <source>
        <dbReference type="ARBA" id="ARBA00022968"/>
    </source>
</evidence>
<evidence type="ECO:0000256" key="4">
    <source>
        <dbReference type="ARBA" id="ARBA00011982"/>
    </source>
</evidence>
<dbReference type="GeneID" id="114023737"/>
<evidence type="ECO:0000256" key="17">
    <source>
        <dbReference type="ARBA" id="ARBA00029787"/>
    </source>
</evidence>
<reference evidence="23" key="3">
    <citation type="submission" date="2025-09" db="UniProtKB">
        <authorList>
            <consortium name="Ensembl"/>
        </authorList>
    </citation>
    <scope>IDENTIFICATION</scope>
</reference>
<name>A0A4X2JYB1_VOMUR</name>
<dbReference type="InterPro" id="IPR003193">
    <property type="entry name" value="ADP-ribosyl_cyclase"/>
</dbReference>
<evidence type="ECO:0000256" key="8">
    <source>
        <dbReference type="ARBA" id="ARBA00022692"/>
    </source>
</evidence>
<keyword evidence="14" id="KW-0472">Membrane</keyword>
<comment type="subunit">
    <text evidence="3">Homodimer.</text>
</comment>
<dbReference type="GO" id="GO:0061809">
    <property type="term" value="F:NAD+ nucleosidase activity, cyclic ADP-ribose generating"/>
    <property type="evidence" value="ECO:0007669"/>
    <property type="project" value="UniProtKB-EC"/>
</dbReference>
<dbReference type="OrthoDB" id="10028716at2759"/>
<keyword evidence="7" id="KW-0808">Transferase</keyword>
<dbReference type="GO" id="GO:0045892">
    <property type="term" value="P:negative regulation of DNA-templated transcription"/>
    <property type="evidence" value="ECO:0007669"/>
    <property type="project" value="Ensembl"/>
</dbReference>
<dbReference type="EC" id="3.2.2.6" evidence="4"/>
<keyword evidence="8" id="KW-0812">Transmembrane</keyword>
<dbReference type="RefSeq" id="XP_027692352.1">
    <property type="nucleotide sequence ID" value="XM_027836551.1"/>
</dbReference>
<evidence type="ECO:0000256" key="1">
    <source>
        <dbReference type="ARBA" id="ARBA00004606"/>
    </source>
</evidence>
<keyword evidence="15" id="KW-1015">Disulfide bond</keyword>
<dbReference type="SUPFAM" id="SSF52309">
    <property type="entry name" value="N-(deoxy)ribosyltransferase-like"/>
    <property type="match status" value="1"/>
</dbReference>
<dbReference type="EC" id="2.4.99.20" evidence="5"/>
<dbReference type="Ensembl" id="ENSVURT00010002333.1">
    <property type="protein sequence ID" value="ENSVURP00010002042.1"/>
    <property type="gene ID" value="ENSVURG00010001704.1"/>
</dbReference>
<dbReference type="OMA" id="SCQTCAN"/>
<evidence type="ECO:0000256" key="14">
    <source>
        <dbReference type="ARBA" id="ARBA00023136"/>
    </source>
</evidence>
<dbReference type="GO" id="GO:0042100">
    <property type="term" value="P:B cell proliferation"/>
    <property type="evidence" value="ECO:0007669"/>
    <property type="project" value="Ensembl"/>
</dbReference>
<dbReference type="STRING" id="29139.ENSVURP00010002042"/>
<evidence type="ECO:0000256" key="9">
    <source>
        <dbReference type="ARBA" id="ARBA00022801"/>
    </source>
</evidence>
<dbReference type="GO" id="GO:0042802">
    <property type="term" value="F:identical protein binding"/>
    <property type="evidence" value="ECO:0007669"/>
    <property type="project" value="Ensembl"/>
</dbReference>
<dbReference type="GO" id="GO:0009410">
    <property type="term" value="P:response to xenobiotic stimulus"/>
    <property type="evidence" value="ECO:0007669"/>
    <property type="project" value="Ensembl"/>
</dbReference>
<keyword evidence="9" id="KW-0378">Hydrolase</keyword>
<evidence type="ECO:0000313" key="24">
    <source>
        <dbReference type="Proteomes" id="UP000314987"/>
    </source>
</evidence>
<dbReference type="Gene3D" id="1.20.82.10">
    <property type="entry name" value="ADP Ribosyl Cyclase, Chain A, domain 1"/>
    <property type="match status" value="1"/>
</dbReference>
<sequence>MVRESSPCRSQKCRCLLLGLTVILIFGAVAVFAAVIFAGRRDPPAVLLQWKGRGSTDNLKEIMLGRCFTYTEMVNPELRKDCLKIWETFKNAFISKNPCNITEQDYQPLMELAAHPILCNKTLLWSKTNELAHKYTKVQGNFLTLEDTLLGYMADGLTWCGNPSSSEMNYQSCPHWRECANNPSSVYWKMASRAFAEAACGVVHVMLNGSISQPFGNSSIFGSVEVHHLNPKKVHLMKIWVMHNIGGQPSDSCSGSSIKELKSIIEGRNIAFSCEDDHRAVQLIQCVGNPEEPACRVCRT</sequence>
<keyword evidence="10" id="KW-0521">NADP</keyword>
<evidence type="ECO:0000313" key="23">
    <source>
        <dbReference type="Ensembl" id="ENSVURP00010002042.1"/>
    </source>
</evidence>
<evidence type="ECO:0000256" key="20">
    <source>
        <dbReference type="ARBA" id="ARBA00031355"/>
    </source>
</evidence>
<dbReference type="GO" id="GO:0016740">
    <property type="term" value="F:transferase activity"/>
    <property type="evidence" value="ECO:0007669"/>
    <property type="project" value="UniProtKB-KW"/>
</dbReference>
<evidence type="ECO:0000256" key="18">
    <source>
        <dbReference type="ARBA" id="ARBA00030272"/>
    </source>
</evidence>
<dbReference type="PANTHER" id="PTHR10912:SF5">
    <property type="entry name" value="ADP-RIBOSYL CYCLASE_CYCLIC ADP-RIBOSE HYDROLASE 1"/>
    <property type="match status" value="1"/>
</dbReference>
<organism evidence="23 24">
    <name type="scientific">Vombatus ursinus</name>
    <name type="common">Common wombat</name>
    <dbReference type="NCBI Taxonomy" id="29139"/>
    <lineage>
        <taxon>Eukaryota</taxon>
        <taxon>Metazoa</taxon>
        <taxon>Chordata</taxon>
        <taxon>Craniata</taxon>
        <taxon>Vertebrata</taxon>
        <taxon>Euteleostomi</taxon>
        <taxon>Mammalia</taxon>
        <taxon>Metatheria</taxon>
        <taxon>Diprotodontia</taxon>
        <taxon>Vombatidae</taxon>
        <taxon>Vombatus</taxon>
    </lineage>
</organism>
<dbReference type="GO" id="GO:0050853">
    <property type="term" value="P:B cell receptor signaling pathway"/>
    <property type="evidence" value="ECO:0007669"/>
    <property type="project" value="Ensembl"/>
</dbReference>
<keyword evidence="11" id="KW-0735">Signal-anchor</keyword>
<evidence type="ECO:0000256" key="12">
    <source>
        <dbReference type="ARBA" id="ARBA00022989"/>
    </source>
</evidence>
<dbReference type="GO" id="GO:0030890">
    <property type="term" value="P:positive regulation of B cell proliferation"/>
    <property type="evidence" value="ECO:0007669"/>
    <property type="project" value="Ensembl"/>
</dbReference>
<dbReference type="Proteomes" id="UP000314987">
    <property type="component" value="Unassembled WGS sequence"/>
</dbReference>
<comment type="catalytic activity">
    <reaction evidence="22">
        <text>NAD(+) + H2O = ADP-D-ribose + nicotinamide + H(+)</text>
        <dbReference type="Rhea" id="RHEA:16301"/>
        <dbReference type="ChEBI" id="CHEBI:15377"/>
        <dbReference type="ChEBI" id="CHEBI:15378"/>
        <dbReference type="ChEBI" id="CHEBI:17154"/>
        <dbReference type="ChEBI" id="CHEBI:57540"/>
        <dbReference type="ChEBI" id="CHEBI:57967"/>
        <dbReference type="EC" id="3.2.2.6"/>
    </reaction>
</comment>
<dbReference type="GO" id="GO:0045893">
    <property type="term" value="P:positive regulation of DNA-templated transcription"/>
    <property type="evidence" value="ECO:0007669"/>
    <property type="project" value="Ensembl"/>
</dbReference>
<dbReference type="CTD" id="952"/>
<keyword evidence="13" id="KW-0520">NAD</keyword>
<evidence type="ECO:0000256" key="3">
    <source>
        <dbReference type="ARBA" id="ARBA00011738"/>
    </source>
</evidence>
<evidence type="ECO:0000256" key="19">
    <source>
        <dbReference type="ARBA" id="ARBA00030418"/>
    </source>
</evidence>
<dbReference type="GeneTree" id="ENSGT00390000017291"/>
<keyword evidence="16" id="KW-0325">Glycoprotein</keyword>
<gene>
    <name evidence="23" type="primary">CD38</name>
</gene>
<dbReference type="GO" id="GO:0005886">
    <property type="term" value="C:plasma membrane"/>
    <property type="evidence" value="ECO:0007669"/>
    <property type="project" value="Ensembl"/>
</dbReference>
<protein>
    <recommendedName>
        <fullName evidence="6">ADP-ribosyl cyclase/cyclic ADP-ribose hydrolase 1</fullName>
        <ecNumber evidence="5">2.4.99.20</ecNumber>
        <ecNumber evidence="4">3.2.2.6</ecNumber>
    </recommendedName>
    <alternativeName>
        <fullName evidence="21">2'-phospho-ADP-ribosyl cyclase</fullName>
    </alternativeName>
    <alternativeName>
        <fullName evidence="19">2'-phospho-ADP-ribosyl cyclase/2'-phospho-cyclic-ADP-ribose transferase</fullName>
    </alternativeName>
    <alternativeName>
        <fullName evidence="17">2'-phospho-cyclic-ADP-ribose transferase</fullName>
    </alternativeName>
    <alternativeName>
        <fullName evidence="20">ADP-ribosyl cyclase 1</fullName>
    </alternativeName>
    <alternativeName>
        <fullName evidence="18">Cyclic ADP-ribose hydrolase 1</fullName>
    </alternativeName>
</protein>
<comment type="subcellular location">
    <subcellularLocation>
        <location evidence="1">Membrane</location>
        <topology evidence="1">Single-pass type II membrane protein</topology>
    </subcellularLocation>
</comment>
<dbReference type="GO" id="GO:0009986">
    <property type="term" value="C:cell surface"/>
    <property type="evidence" value="ECO:0007669"/>
    <property type="project" value="Ensembl"/>
</dbReference>
<dbReference type="Gene3D" id="3.40.50.720">
    <property type="entry name" value="NAD(P)-binding Rossmann-like Domain"/>
    <property type="match status" value="1"/>
</dbReference>
<proteinExistence type="inferred from homology"/>
<dbReference type="CDD" id="cd04759">
    <property type="entry name" value="Rib_hydrolase"/>
    <property type="match status" value="1"/>
</dbReference>
<keyword evidence="12" id="KW-1133">Transmembrane helix</keyword>
<evidence type="ECO:0000256" key="2">
    <source>
        <dbReference type="ARBA" id="ARBA00005406"/>
    </source>
</evidence>
<evidence type="ECO:0000256" key="21">
    <source>
        <dbReference type="ARBA" id="ARBA00031840"/>
    </source>
</evidence>
<comment type="similarity">
    <text evidence="2">Belongs to the ADP-ribosyl cyclase family.</text>
</comment>
<dbReference type="Pfam" id="PF02267">
    <property type="entry name" value="Rib_hydrolayse"/>
    <property type="match status" value="1"/>
</dbReference>
<evidence type="ECO:0000256" key="15">
    <source>
        <dbReference type="ARBA" id="ARBA00023157"/>
    </source>
</evidence>
<evidence type="ECO:0000256" key="5">
    <source>
        <dbReference type="ARBA" id="ARBA00012600"/>
    </source>
</evidence>
<evidence type="ECO:0000256" key="16">
    <source>
        <dbReference type="ARBA" id="ARBA00023180"/>
    </source>
</evidence>
<keyword evidence="24" id="KW-1185">Reference proteome</keyword>
<dbReference type="GO" id="GO:0043066">
    <property type="term" value="P:negative regulation of apoptotic process"/>
    <property type="evidence" value="ECO:0007669"/>
    <property type="project" value="Ensembl"/>
</dbReference>
<evidence type="ECO:0000256" key="13">
    <source>
        <dbReference type="ARBA" id="ARBA00023027"/>
    </source>
</evidence>
<evidence type="ECO:0000256" key="7">
    <source>
        <dbReference type="ARBA" id="ARBA00022679"/>
    </source>
</evidence>
<dbReference type="PANTHER" id="PTHR10912">
    <property type="entry name" value="ADP-RIBOSYL CYCLASE"/>
    <property type="match status" value="1"/>
</dbReference>
<dbReference type="AlphaFoldDB" id="A0A4X2JYB1"/>
<reference evidence="24" key="1">
    <citation type="submission" date="2018-12" db="EMBL/GenBank/DDBJ databases">
        <authorList>
            <person name="Yazar S."/>
        </authorList>
    </citation>
    <scope>NUCLEOTIDE SEQUENCE [LARGE SCALE GENOMIC DNA]</scope>
</reference>
<evidence type="ECO:0000256" key="6">
    <source>
        <dbReference type="ARBA" id="ARBA00015644"/>
    </source>
</evidence>
<reference evidence="23" key="2">
    <citation type="submission" date="2025-08" db="UniProtKB">
        <authorList>
            <consortium name="Ensembl"/>
        </authorList>
    </citation>
    <scope>IDENTIFICATION</scope>
</reference>
<evidence type="ECO:0000256" key="10">
    <source>
        <dbReference type="ARBA" id="ARBA00022857"/>
    </source>
</evidence>
<evidence type="ECO:0000256" key="22">
    <source>
        <dbReference type="ARBA" id="ARBA00049238"/>
    </source>
</evidence>
<dbReference type="GO" id="GO:0016849">
    <property type="term" value="F:phosphorus-oxygen lyase activity"/>
    <property type="evidence" value="ECO:0007669"/>
    <property type="project" value="Ensembl"/>
</dbReference>